<dbReference type="SUPFAM" id="SSF46894">
    <property type="entry name" value="C-terminal effector domain of the bipartite response regulators"/>
    <property type="match status" value="1"/>
</dbReference>
<gene>
    <name evidence="5" type="ORF">KDW03_00875</name>
</gene>
<evidence type="ECO:0000256" key="2">
    <source>
        <dbReference type="PROSITE-ProRule" id="PRU00169"/>
    </source>
</evidence>
<dbReference type="Gene3D" id="3.40.50.2300">
    <property type="match status" value="1"/>
</dbReference>
<dbReference type="PROSITE" id="PS50110">
    <property type="entry name" value="RESPONSE_REGULATORY"/>
    <property type="match status" value="1"/>
</dbReference>
<dbReference type="InterPro" id="IPR036388">
    <property type="entry name" value="WH-like_DNA-bd_sf"/>
</dbReference>
<evidence type="ECO:0000259" key="3">
    <source>
        <dbReference type="PROSITE" id="PS50043"/>
    </source>
</evidence>
<proteinExistence type="predicted"/>
<dbReference type="Gene3D" id="1.10.10.10">
    <property type="entry name" value="Winged helix-like DNA-binding domain superfamily/Winged helix DNA-binding domain"/>
    <property type="match status" value="1"/>
</dbReference>
<keyword evidence="1" id="KW-0238">DNA-binding</keyword>
<dbReference type="Proteomes" id="UP001056539">
    <property type="component" value="Chromosome"/>
</dbReference>
<reference evidence="5" key="2">
    <citation type="submission" date="2022-06" db="EMBL/GenBank/DDBJ databases">
        <title>Thermospira aquatica gen. nov., sp. nov.</title>
        <authorList>
            <person name="Ben Ali Gam Z."/>
            <person name="Labat M."/>
        </authorList>
    </citation>
    <scope>NUCLEOTIDE SEQUENCE</scope>
    <source>
        <strain evidence="5">F1F22</strain>
    </source>
</reference>
<reference evidence="5" key="1">
    <citation type="submission" date="2021-04" db="EMBL/GenBank/DDBJ databases">
        <authorList>
            <person name="Postec A."/>
        </authorList>
    </citation>
    <scope>NUCLEOTIDE SEQUENCE</scope>
    <source>
        <strain evidence="5">F1F22</strain>
    </source>
</reference>
<dbReference type="GO" id="GO:0003677">
    <property type="term" value="F:DNA binding"/>
    <property type="evidence" value="ECO:0007669"/>
    <property type="project" value="UniProtKB-KW"/>
</dbReference>
<dbReference type="SMART" id="SM00421">
    <property type="entry name" value="HTH_LUXR"/>
    <property type="match status" value="1"/>
</dbReference>
<evidence type="ECO:0000259" key="4">
    <source>
        <dbReference type="PROSITE" id="PS50110"/>
    </source>
</evidence>
<protein>
    <submittedName>
        <fullName evidence="5">Response regulator</fullName>
    </submittedName>
</protein>
<dbReference type="SUPFAM" id="SSF52172">
    <property type="entry name" value="CheY-like"/>
    <property type="match status" value="1"/>
</dbReference>
<dbReference type="InterPro" id="IPR039420">
    <property type="entry name" value="WalR-like"/>
</dbReference>
<sequence length="356" mass="41726">MQEESKKILIVEDESIIAWNIARLVEKNSYKVCEIARSFDEAIRAFQRHLPDVIIMDIVLQGEKSGIDLAQEILRERYVPIICLSAYSTGAYIERLMELNIFGYLLKPFEERELMVMLQLALNETERARVLSLEREKKDALIKKLDNYFRVLADSLPFFLIDFTEEGQVFYANALAREKLNLSEETKPKLWELFGENEAIRRYYDQTRAGKSQLYKLISCAKGENKACWFLSFWYPIELPGEKVSQGVRFLALPLQEWLDHLLLPREQLWEQFKLTSREIDILRGILQGKRIQTIANENFISLPTVKYHINQLYNKLGVGDREELYQVLQEKLFADMPPDVFFAYLFTSVVSLNKK</sequence>
<dbReference type="GO" id="GO:0006355">
    <property type="term" value="P:regulation of DNA-templated transcription"/>
    <property type="evidence" value="ECO:0007669"/>
    <property type="project" value="InterPro"/>
</dbReference>
<keyword evidence="6" id="KW-1185">Reference proteome</keyword>
<dbReference type="Pfam" id="PF00196">
    <property type="entry name" value="GerE"/>
    <property type="match status" value="1"/>
</dbReference>
<dbReference type="InterPro" id="IPR011006">
    <property type="entry name" value="CheY-like_superfamily"/>
</dbReference>
<dbReference type="PRINTS" id="PR00038">
    <property type="entry name" value="HTHLUXR"/>
</dbReference>
<feature type="modified residue" description="4-aspartylphosphate" evidence="2">
    <location>
        <position position="57"/>
    </location>
</feature>
<dbReference type="KEGG" id="taqu:KDW03_00875"/>
<dbReference type="SMART" id="SM00448">
    <property type="entry name" value="REC"/>
    <property type="match status" value="1"/>
</dbReference>
<dbReference type="EMBL" id="CP073355">
    <property type="protein sequence ID" value="URA10388.1"/>
    <property type="molecule type" value="Genomic_DNA"/>
</dbReference>
<feature type="domain" description="HTH luxR-type" evidence="3">
    <location>
        <begin position="268"/>
        <end position="333"/>
    </location>
</feature>
<dbReference type="InterPro" id="IPR016032">
    <property type="entry name" value="Sig_transdc_resp-reg_C-effctor"/>
</dbReference>
<evidence type="ECO:0000313" key="6">
    <source>
        <dbReference type="Proteomes" id="UP001056539"/>
    </source>
</evidence>
<dbReference type="CDD" id="cd17534">
    <property type="entry name" value="REC_DC-like"/>
    <property type="match status" value="1"/>
</dbReference>
<evidence type="ECO:0000313" key="5">
    <source>
        <dbReference type="EMBL" id="URA10388.1"/>
    </source>
</evidence>
<dbReference type="InterPro" id="IPR001789">
    <property type="entry name" value="Sig_transdc_resp-reg_receiver"/>
</dbReference>
<feature type="domain" description="Response regulatory" evidence="4">
    <location>
        <begin position="7"/>
        <end position="122"/>
    </location>
</feature>
<dbReference type="PANTHER" id="PTHR43214">
    <property type="entry name" value="TWO-COMPONENT RESPONSE REGULATOR"/>
    <property type="match status" value="1"/>
</dbReference>
<organism evidence="5 6">
    <name type="scientific">Thermospira aquatica</name>
    <dbReference type="NCBI Taxonomy" id="2828656"/>
    <lineage>
        <taxon>Bacteria</taxon>
        <taxon>Pseudomonadati</taxon>
        <taxon>Spirochaetota</taxon>
        <taxon>Spirochaetia</taxon>
        <taxon>Brevinematales</taxon>
        <taxon>Thermospiraceae</taxon>
        <taxon>Thermospira</taxon>
    </lineage>
</organism>
<dbReference type="PANTHER" id="PTHR43214:SF44">
    <property type="entry name" value="TWO-COMPONENT RESPONSE REGULATOR"/>
    <property type="match status" value="1"/>
</dbReference>
<accession>A0AAX3BE52</accession>
<evidence type="ECO:0000256" key="1">
    <source>
        <dbReference type="ARBA" id="ARBA00023125"/>
    </source>
</evidence>
<dbReference type="AlphaFoldDB" id="A0AAX3BE52"/>
<dbReference type="CDD" id="cd06170">
    <property type="entry name" value="LuxR_C_like"/>
    <property type="match status" value="1"/>
</dbReference>
<dbReference type="InterPro" id="IPR000792">
    <property type="entry name" value="Tscrpt_reg_LuxR_C"/>
</dbReference>
<dbReference type="GO" id="GO:0000160">
    <property type="term" value="P:phosphorelay signal transduction system"/>
    <property type="evidence" value="ECO:0007669"/>
    <property type="project" value="InterPro"/>
</dbReference>
<dbReference type="RefSeq" id="WP_271435518.1">
    <property type="nucleotide sequence ID" value="NZ_CP073355.1"/>
</dbReference>
<keyword evidence="2" id="KW-0597">Phosphoprotein</keyword>
<dbReference type="PROSITE" id="PS50043">
    <property type="entry name" value="HTH_LUXR_2"/>
    <property type="match status" value="1"/>
</dbReference>
<name>A0AAX3BE52_9SPIR</name>
<dbReference type="Pfam" id="PF00072">
    <property type="entry name" value="Response_reg"/>
    <property type="match status" value="1"/>
</dbReference>